<evidence type="ECO:0000256" key="1">
    <source>
        <dbReference type="SAM" id="MobiDB-lite"/>
    </source>
</evidence>
<feature type="compositionally biased region" description="Polar residues" evidence="1">
    <location>
        <begin position="34"/>
        <end position="48"/>
    </location>
</feature>
<proteinExistence type="predicted"/>
<dbReference type="EMBL" id="BPLR01015205">
    <property type="protein sequence ID" value="GIY74339.1"/>
    <property type="molecule type" value="Genomic_DNA"/>
</dbReference>
<protein>
    <submittedName>
        <fullName evidence="2">Ras-associated and pleckstrin y domains-containing protein 1</fullName>
    </submittedName>
</protein>
<evidence type="ECO:0000313" key="2">
    <source>
        <dbReference type="EMBL" id="GIY74339.1"/>
    </source>
</evidence>
<sequence length="127" mass="13988">MTPKIPLTNTTRSIAKQSDDSLHLNLASNRLSQLSHSNSIGNSSTLTKTLGRRFSLRRSQTEDQIMVNGIMKSLQRKSSETPTFNQDQLCGYNLPPPPLTMSSSIESLDIALLPPPPPEAFREVPQA</sequence>
<keyword evidence="3" id="KW-1185">Reference proteome</keyword>
<gene>
    <name evidence="2" type="primary">RAPH1_2</name>
    <name evidence="2" type="ORF">CEXT_629601</name>
</gene>
<accession>A0AAV4VX99</accession>
<name>A0AAV4VX99_CAEEX</name>
<comment type="caution">
    <text evidence="2">The sequence shown here is derived from an EMBL/GenBank/DDBJ whole genome shotgun (WGS) entry which is preliminary data.</text>
</comment>
<feature type="region of interest" description="Disordered" evidence="1">
    <location>
        <begin position="34"/>
        <end position="54"/>
    </location>
</feature>
<dbReference type="Proteomes" id="UP001054945">
    <property type="component" value="Unassembled WGS sequence"/>
</dbReference>
<dbReference type="AlphaFoldDB" id="A0AAV4VX99"/>
<organism evidence="2 3">
    <name type="scientific">Caerostris extrusa</name>
    <name type="common">Bark spider</name>
    <name type="synonym">Caerostris bankana</name>
    <dbReference type="NCBI Taxonomy" id="172846"/>
    <lineage>
        <taxon>Eukaryota</taxon>
        <taxon>Metazoa</taxon>
        <taxon>Ecdysozoa</taxon>
        <taxon>Arthropoda</taxon>
        <taxon>Chelicerata</taxon>
        <taxon>Arachnida</taxon>
        <taxon>Araneae</taxon>
        <taxon>Araneomorphae</taxon>
        <taxon>Entelegynae</taxon>
        <taxon>Araneoidea</taxon>
        <taxon>Araneidae</taxon>
        <taxon>Caerostris</taxon>
    </lineage>
</organism>
<evidence type="ECO:0000313" key="3">
    <source>
        <dbReference type="Proteomes" id="UP001054945"/>
    </source>
</evidence>
<reference evidence="2 3" key="1">
    <citation type="submission" date="2021-06" db="EMBL/GenBank/DDBJ databases">
        <title>Caerostris extrusa draft genome.</title>
        <authorList>
            <person name="Kono N."/>
            <person name="Arakawa K."/>
        </authorList>
    </citation>
    <scope>NUCLEOTIDE SEQUENCE [LARGE SCALE GENOMIC DNA]</scope>
</reference>